<dbReference type="EMBL" id="LCHW01000001">
    <property type="protein sequence ID" value="KKT43950.1"/>
    <property type="molecule type" value="Genomic_DNA"/>
</dbReference>
<proteinExistence type="predicted"/>
<gene>
    <name evidence="1" type="ORF">UW32_C0001G0542</name>
</gene>
<accession>A0A0G1HAY6</accession>
<evidence type="ECO:0000313" key="1">
    <source>
        <dbReference type="EMBL" id="KKT43950.1"/>
    </source>
</evidence>
<dbReference type="Proteomes" id="UP000034051">
    <property type="component" value="Unassembled WGS sequence"/>
</dbReference>
<sequence length="100" mass="11825">MATYRLGNQPQEYELKEDFLGWVPKGEKDWQLVYAQDIRRTELTIVNPNGGGEKILFLHHFIIRDAFPLSFFGEERARNWWSFAIVSENEVSEKFIIPLH</sequence>
<protein>
    <submittedName>
        <fullName evidence="1">Uncharacterized protein</fullName>
    </submittedName>
</protein>
<evidence type="ECO:0000313" key="2">
    <source>
        <dbReference type="Proteomes" id="UP000034051"/>
    </source>
</evidence>
<comment type="caution">
    <text evidence="1">The sequence shown here is derived from an EMBL/GenBank/DDBJ whole genome shotgun (WGS) entry which is preliminary data.</text>
</comment>
<dbReference type="AlphaFoldDB" id="A0A0G1HAY6"/>
<organism evidence="1 2">
    <name type="scientific">Candidatus Wolfebacteria bacterium GW2011_GWE2_44_13</name>
    <dbReference type="NCBI Taxonomy" id="1619017"/>
    <lineage>
        <taxon>Bacteria</taxon>
        <taxon>Candidatus Wolfeibacteriota</taxon>
    </lineage>
</organism>
<reference evidence="1 2" key="1">
    <citation type="journal article" date="2015" name="Nature">
        <title>rRNA introns, odd ribosomes, and small enigmatic genomes across a large radiation of phyla.</title>
        <authorList>
            <person name="Brown C.T."/>
            <person name="Hug L.A."/>
            <person name="Thomas B.C."/>
            <person name="Sharon I."/>
            <person name="Castelle C.J."/>
            <person name="Singh A."/>
            <person name="Wilkins M.J."/>
            <person name="Williams K.H."/>
            <person name="Banfield J.F."/>
        </authorList>
    </citation>
    <scope>NUCLEOTIDE SEQUENCE [LARGE SCALE GENOMIC DNA]</scope>
</reference>
<name>A0A0G1HAY6_9BACT</name>